<evidence type="ECO:0000256" key="1">
    <source>
        <dbReference type="ARBA" id="ARBA00004123"/>
    </source>
</evidence>
<evidence type="ECO:0000313" key="6">
    <source>
        <dbReference type="EMBL" id="CCC72089.1"/>
    </source>
</evidence>
<sequence>MNLLLQDPFAVLKEYPEKLTRTLENPLRTECLQFSPCGNYLALGCSTGDVVIYDMDTFRPSCILGSKFGAHTRIIQSISWSPDGRYLLTGSGDWIVKVWDLQSPEQPLNELAFDSPIWNCQWFNVESLLCIVTTFEENCAYLVDFKGQKSVSRAIDTLDTNEVDRGYVLTCNVCTKNPNIIITGTSKGWVDFIQIITTSPSAYEFNLLHAVKIANSNIKDVIISQNGDRIAVNSSDRTIRQYSLNISDNLSFIELELEHRYQDVINRLQWNCVFFSNKSAEYLVASPHGSSTHELYLWETGSGTLVRVLEGAEEELMNINWNFYNMCIASNGFESGDVYIWSIVVPPKWSALAPDFEEIEENIEYQEKEDEFDLEDELEQQQEMTQVEEVPIDLRTMEHYDVRGNDLRREKFIIPTDYERILMMQSKRAASKIGPSS</sequence>
<dbReference type="RefSeq" id="XP_003678427.1">
    <property type="nucleotide sequence ID" value="XM_003678379.1"/>
</dbReference>
<evidence type="ECO:0000256" key="2">
    <source>
        <dbReference type="ARBA" id="ARBA00022574"/>
    </source>
</evidence>
<dbReference type="GO" id="GO:0006355">
    <property type="term" value="P:regulation of DNA-templated transcription"/>
    <property type="evidence" value="ECO:0007669"/>
    <property type="project" value="EnsemblFungi"/>
</dbReference>
<dbReference type="PROSITE" id="PS50082">
    <property type="entry name" value="WD_REPEATS_2"/>
    <property type="match status" value="1"/>
</dbReference>
<comment type="subcellular location">
    <subcellularLocation>
        <location evidence="1">Nucleus</location>
    </subcellularLocation>
</comment>
<dbReference type="GO" id="GO:0000723">
    <property type="term" value="P:telomere maintenance"/>
    <property type="evidence" value="ECO:0007669"/>
    <property type="project" value="EnsemblFungi"/>
</dbReference>
<name>G0VKQ1_NAUCA</name>
<accession>G0VKQ1</accession>
<dbReference type="SUPFAM" id="SSF50978">
    <property type="entry name" value="WD40 repeat-like"/>
    <property type="match status" value="1"/>
</dbReference>
<dbReference type="Pfam" id="PF00400">
    <property type="entry name" value="WD40"/>
    <property type="match status" value="1"/>
</dbReference>
<keyword evidence="7" id="KW-1185">Reference proteome</keyword>
<dbReference type="SMART" id="SM00320">
    <property type="entry name" value="WD40"/>
    <property type="match status" value="5"/>
</dbReference>
<proteinExistence type="predicted"/>
<protein>
    <submittedName>
        <fullName evidence="6">Uncharacterized protein</fullName>
    </submittedName>
</protein>
<dbReference type="Gene3D" id="2.130.10.10">
    <property type="entry name" value="YVTN repeat-like/Quinoprotein amine dehydrogenase"/>
    <property type="match status" value="2"/>
</dbReference>
<dbReference type="GO" id="GO:0048188">
    <property type="term" value="C:Set1C/COMPASS complex"/>
    <property type="evidence" value="ECO:0007669"/>
    <property type="project" value="EnsemblFungi"/>
</dbReference>
<organism evidence="6 7">
    <name type="scientific">Naumovozyma castellii</name>
    <name type="common">Yeast</name>
    <name type="synonym">Saccharomyces castellii</name>
    <dbReference type="NCBI Taxonomy" id="27288"/>
    <lineage>
        <taxon>Eukaryota</taxon>
        <taxon>Fungi</taxon>
        <taxon>Dikarya</taxon>
        <taxon>Ascomycota</taxon>
        <taxon>Saccharomycotina</taxon>
        <taxon>Saccharomycetes</taxon>
        <taxon>Saccharomycetales</taxon>
        <taxon>Saccharomycetaceae</taxon>
        <taxon>Naumovozyma</taxon>
    </lineage>
</organism>
<dbReference type="OrthoDB" id="196858at2759"/>
<dbReference type="InterPro" id="IPR019775">
    <property type="entry name" value="WD40_repeat_CS"/>
</dbReference>
<evidence type="ECO:0000313" key="7">
    <source>
        <dbReference type="Proteomes" id="UP000001640"/>
    </source>
</evidence>
<dbReference type="InParanoid" id="G0VKQ1"/>
<dbReference type="PROSITE" id="PS00678">
    <property type="entry name" value="WD_REPEATS_1"/>
    <property type="match status" value="1"/>
</dbReference>
<reference key="2">
    <citation type="submission" date="2011-08" db="EMBL/GenBank/DDBJ databases">
        <title>Genome sequence of Naumovozyma castellii.</title>
        <authorList>
            <person name="Gordon J.L."/>
            <person name="Armisen D."/>
            <person name="Proux-Wera E."/>
            <person name="OhEigeartaigh S.S."/>
            <person name="Byrne K.P."/>
            <person name="Wolfe K.H."/>
        </authorList>
    </citation>
    <scope>NUCLEOTIDE SEQUENCE</scope>
    <source>
        <strain>Type strain:CBS 4309</strain>
    </source>
</reference>
<dbReference type="GeneID" id="96905786"/>
<keyword evidence="2 5" id="KW-0853">WD repeat</keyword>
<dbReference type="HOGENOM" id="CLU_032142_0_0_1"/>
<dbReference type="KEGG" id="ncs:NCAS_0J01100"/>
<dbReference type="GO" id="GO:0031509">
    <property type="term" value="P:subtelomeric heterochromatin formation"/>
    <property type="evidence" value="ECO:0007669"/>
    <property type="project" value="EnsemblFungi"/>
</dbReference>
<dbReference type="InterPro" id="IPR015943">
    <property type="entry name" value="WD40/YVTN_repeat-like_dom_sf"/>
</dbReference>
<keyword evidence="4" id="KW-0539">Nucleus</keyword>
<dbReference type="EMBL" id="HE576761">
    <property type="protein sequence ID" value="CCC72089.1"/>
    <property type="molecule type" value="Genomic_DNA"/>
</dbReference>
<dbReference type="FunCoup" id="G0VKQ1">
    <property type="interactions" value="1027"/>
</dbReference>
<dbReference type="OMA" id="DYEDDIM"/>
<dbReference type="AlphaFoldDB" id="G0VKQ1"/>
<reference evidence="6 7" key="1">
    <citation type="journal article" date="2011" name="Proc. Natl. Acad. Sci. U.S.A.">
        <title>Evolutionary erosion of yeast sex chromosomes by mating-type switching accidents.</title>
        <authorList>
            <person name="Gordon J.L."/>
            <person name="Armisen D."/>
            <person name="Proux-Wera E."/>
            <person name="Oheigeartaigh S.S."/>
            <person name="Byrne K.P."/>
            <person name="Wolfe K.H."/>
        </authorList>
    </citation>
    <scope>NUCLEOTIDE SEQUENCE [LARGE SCALE GENOMIC DNA]</scope>
    <source>
        <strain evidence="7">ATCC 76901 / BCRC 22586 / CBS 4309 / NBRC 1992 / NRRL Y-12630</strain>
    </source>
</reference>
<dbReference type="PROSITE" id="PS50294">
    <property type="entry name" value="WD_REPEATS_REGION"/>
    <property type="match status" value="1"/>
</dbReference>
<evidence type="ECO:0000256" key="4">
    <source>
        <dbReference type="ARBA" id="ARBA00023242"/>
    </source>
</evidence>
<dbReference type="InterPro" id="IPR036322">
    <property type="entry name" value="WD40_repeat_dom_sf"/>
</dbReference>
<dbReference type="InterPro" id="IPR001680">
    <property type="entry name" value="WD40_rpt"/>
</dbReference>
<dbReference type="STRING" id="1064592.G0VKQ1"/>
<dbReference type="Proteomes" id="UP000001640">
    <property type="component" value="Chromosome 10"/>
</dbReference>
<keyword evidence="3" id="KW-0677">Repeat</keyword>
<dbReference type="InterPro" id="IPR037850">
    <property type="entry name" value="RBBP5/Swd1"/>
</dbReference>
<evidence type="ECO:0000256" key="5">
    <source>
        <dbReference type="PROSITE-ProRule" id="PRU00221"/>
    </source>
</evidence>
<gene>
    <name evidence="6" type="primary">NCAS0J01100</name>
    <name evidence="6" type="ordered locus">NCAS_0J01100</name>
</gene>
<dbReference type="eggNOG" id="KOG1273">
    <property type="taxonomic scope" value="Eukaryota"/>
</dbReference>
<dbReference type="GO" id="GO:0000781">
    <property type="term" value="C:chromosome, telomeric region"/>
    <property type="evidence" value="ECO:0007669"/>
    <property type="project" value="GOC"/>
</dbReference>
<dbReference type="GO" id="GO:0042800">
    <property type="term" value="F:histone H3K4 methyltransferase activity"/>
    <property type="evidence" value="ECO:0007669"/>
    <property type="project" value="EnsemblFungi"/>
</dbReference>
<dbReference type="PANTHER" id="PTHR44040">
    <property type="entry name" value="RETINOBLASTOMA-BINDING PROTEIN 5"/>
    <property type="match status" value="1"/>
</dbReference>
<feature type="repeat" description="WD" evidence="5">
    <location>
        <begin position="68"/>
        <end position="109"/>
    </location>
</feature>
<evidence type="ECO:0000256" key="3">
    <source>
        <dbReference type="ARBA" id="ARBA00022737"/>
    </source>
</evidence>
<dbReference type="PANTHER" id="PTHR44040:SF1">
    <property type="entry name" value="RETINOBLASTOMA-BINDING PROTEIN 5"/>
    <property type="match status" value="1"/>
</dbReference>